<dbReference type="RefSeq" id="WP_165441681.1">
    <property type="nucleotide sequence ID" value="NZ_SJPG01000001.1"/>
</dbReference>
<evidence type="ECO:0000256" key="1">
    <source>
        <dbReference type="SAM" id="Phobius"/>
    </source>
</evidence>
<comment type="caution">
    <text evidence="2">The sequence shown here is derived from an EMBL/GenBank/DDBJ whole genome shotgun (WGS) entry which is preliminary data.</text>
</comment>
<evidence type="ECO:0000313" key="2">
    <source>
        <dbReference type="EMBL" id="TWT61135.1"/>
    </source>
</evidence>
<dbReference type="EMBL" id="SJPG01000001">
    <property type="protein sequence ID" value="TWT61135.1"/>
    <property type="molecule type" value="Genomic_DNA"/>
</dbReference>
<gene>
    <name evidence="2" type="ORF">Pan54_18700</name>
</gene>
<accession>A0A5C5XG31</accession>
<dbReference type="Proteomes" id="UP000316095">
    <property type="component" value="Unassembled WGS sequence"/>
</dbReference>
<dbReference type="AlphaFoldDB" id="A0A5C5XG31"/>
<feature type="transmembrane region" description="Helical" evidence="1">
    <location>
        <begin position="6"/>
        <end position="25"/>
    </location>
</feature>
<keyword evidence="3" id="KW-1185">Reference proteome</keyword>
<keyword evidence="1" id="KW-1133">Transmembrane helix</keyword>
<proteinExistence type="predicted"/>
<keyword evidence="1" id="KW-0472">Membrane</keyword>
<protein>
    <submittedName>
        <fullName evidence="2">Uncharacterized protein</fullName>
    </submittedName>
</protein>
<sequence length="53" mass="5837">MNTYGWIMMTVSVSAVLMLVSFCLVKVLSLPAVEMEDIKGPLEIDTQDTDDAD</sequence>
<reference evidence="2 3" key="1">
    <citation type="submission" date="2019-02" db="EMBL/GenBank/DDBJ databases">
        <title>Deep-cultivation of Planctomycetes and their phenomic and genomic characterization uncovers novel biology.</title>
        <authorList>
            <person name="Wiegand S."/>
            <person name="Jogler M."/>
            <person name="Boedeker C."/>
            <person name="Pinto D."/>
            <person name="Vollmers J."/>
            <person name="Rivas-Marin E."/>
            <person name="Kohn T."/>
            <person name="Peeters S.H."/>
            <person name="Heuer A."/>
            <person name="Rast P."/>
            <person name="Oberbeckmann S."/>
            <person name="Bunk B."/>
            <person name="Jeske O."/>
            <person name="Meyerdierks A."/>
            <person name="Storesund J.E."/>
            <person name="Kallscheuer N."/>
            <person name="Luecker S."/>
            <person name="Lage O.M."/>
            <person name="Pohl T."/>
            <person name="Merkel B.J."/>
            <person name="Hornburger P."/>
            <person name="Mueller R.-W."/>
            <person name="Bruemmer F."/>
            <person name="Labrenz M."/>
            <person name="Spormann A.M."/>
            <person name="Op Den Camp H."/>
            <person name="Overmann J."/>
            <person name="Amann R."/>
            <person name="Jetten M.S.M."/>
            <person name="Mascher T."/>
            <person name="Medema M.H."/>
            <person name="Devos D.P."/>
            <person name="Kaster A.-K."/>
            <person name="Ovreas L."/>
            <person name="Rohde M."/>
            <person name="Galperin M.Y."/>
            <person name="Jogler C."/>
        </authorList>
    </citation>
    <scope>NUCLEOTIDE SEQUENCE [LARGE SCALE GENOMIC DNA]</scope>
    <source>
        <strain evidence="2 3">Pan54</strain>
    </source>
</reference>
<organism evidence="2 3">
    <name type="scientific">Rubinisphaera italica</name>
    <dbReference type="NCBI Taxonomy" id="2527969"/>
    <lineage>
        <taxon>Bacteria</taxon>
        <taxon>Pseudomonadati</taxon>
        <taxon>Planctomycetota</taxon>
        <taxon>Planctomycetia</taxon>
        <taxon>Planctomycetales</taxon>
        <taxon>Planctomycetaceae</taxon>
        <taxon>Rubinisphaera</taxon>
    </lineage>
</organism>
<evidence type="ECO:0000313" key="3">
    <source>
        <dbReference type="Proteomes" id="UP000316095"/>
    </source>
</evidence>
<keyword evidence="1" id="KW-0812">Transmembrane</keyword>
<name>A0A5C5XG31_9PLAN</name>